<dbReference type="OrthoDB" id="1204817at2"/>
<protein>
    <submittedName>
        <fullName evidence="3">LruC domain-containing protein</fullName>
    </submittedName>
</protein>
<dbReference type="AlphaFoldDB" id="A0A3S9PAZ4"/>
<feature type="chain" id="PRO_5019505479" evidence="1">
    <location>
        <begin position="27"/>
        <end position="434"/>
    </location>
</feature>
<dbReference type="KEGG" id="fll:EI427_24010"/>
<dbReference type="EMBL" id="CP034563">
    <property type="protein sequence ID" value="AZQ65283.1"/>
    <property type="molecule type" value="Genomic_DNA"/>
</dbReference>
<organism evidence="3 4">
    <name type="scientific">Flammeovirga pectinis</name>
    <dbReference type="NCBI Taxonomy" id="2494373"/>
    <lineage>
        <taxon>Bacteria</taxon>
        <taxon>Pseudomonadati</taxon>
        <taxon>Bacteroidota</taxon>
        <taxon>Cytophagia</taxon>
        <taxon>Cytophagales</taxon>
        <taxon>Flammeovirgaceae</taxon>
        <taxon>Flammeovirga</taxon>
    </lineage>
</organism>
<dbReference type="Pfam" id="PF16130">
    <property type="entry name" value="DUF4842"/>
    <property type="match status" value="1"/>
</dbReference>
<dbReference type="Proteomes" id="UP000267268">
    <property type="component" value="Chromosome 2"/>
</dbReference>
<evidence type="ECO:0000313" key="3">
    <source>
        <dbReference type="EMBL" id="AZQ65283.1"/>
    </source>
</evidence>
<name>A0A3S9PAZ4_9BACT</name>
<feature type="domain" description="DUF4842" evidence="2">
    <location>
        <begin position="238"/>
        <end position="418"/>
    </location>
</feature>
<feature type="signal peptide" evidence="1">
    <location>
        <begin position="1"/>
        <end position="26"/>
    </location>
</feature>
<evidence type="ECO:0000259" key="2">
    <source>
        <dbReference type="Pfam" id="PF16130"/>
    </source>
</evidence>
<keyword evidence="1" id="KW-0732">Signal</keyword>
<sequence>MKKIILKLIKLQLLVLSALFCSCTYVIDENTLNENLDPINNSVEDIIVPKGFNFETTDQIKLKIKSEDISSPSIFSVYITDDNDKKFFIGKGISDANGQLDYYFNYPKYISKLYIERNLNGEISSKEIHFTSNFAYVTFDESSSNRKLNQDTIKGISDADNDGIDDTLDEFNQHPKKVFNNYFPSSQHFSSIAFEDLYPLKGDYDFNDLIINYQFNLITNASNLVTFIEAKIVFKYLIGTEKTSGFGIELPFHSDSIKSASGSFLTTGKIQLNNKGLESDNDLDKPVIIVFDNSYEMGNENGDLIESDTIYININISDHPIAFSDLNKDIPYNAFIFINKDRSHEVHLPGKKPTQKFNKQLLSLGDDVGDFKTQNGHPWAIHIPHQFTPPQEGIDITNAYSVFGEFVSSEGNNDKDWFIDIDDHKIYSNLIINE</sequence>
<evidence type="ECO:0000313" key="4">
    <source>
        <dbReference type="Proteomes" id="UP000267268"/>
    </source>
</evidence>
<reference evidence="3 4" key="1">
    <citation type="submission" date="2018-12" db="EMBL/GenBank/DDBJ databases">
        <title>Flammeovirga pectinis sp. nov., isolated from the gut of the Korean scallop, Patinopecten yessoensis.</title>
        <authorList>
            <person name="Bae J.-W."/>
            <person name="Jeong Y.-S."/>
            <person name="Kang W."/>
        </authorList>
    </citation>
    <scope>NUCLEOTIDE SEQUENCE [LARGE SCALE GENOMIC DNA]</scope>
    <source>
        <strain evidence="3 4">L12M1</strain>
    </source>
</reference>
<accession>A0A3S9PAZ4</accession>
<dbReference type="NCBIfam" id="TIGR04456">
    <property type="entry name" value="LruC_dom"/>
    <property type="match status" value="1"/>
</dbReference>
<keyword evidence="4" id="KW-1185">Reference proteome</keyword>
<dbReference type="InterPro" id="IPR031025">
    <property type="entry name" value="LruC_dom"/>
</dbReference>
<gene>
    <name evidence="3" type="ORF">EI427_24010</name>
</gene>
<dbReference type="InterPro" id="IPR032295">
    <property type="entry name" value="DUF4842"/>
</dbReference>
<dbReference type="PROSITE" id="PS51257">
    <property type="entry name" value="PROKAR_LIPOPROTEIN"/>
    <property type="match status" value="1"/>
</dbReference>
<dbReference type="RefSeq" id="WP_126619849.1">
    <property type="nucleotide sequence ID" value="NZ_CP034563.1"/>
</dbReference>
<proteinExistence type="predicted"/>
<evidence type="ECO:0000256" key="1">
    <source>
        <dbReference type="SAM" id="SignalP"/>
    </source>
</evidence>